<organism evidence="2 3">
    <name type="scientific">Actinocrispum wychmicini</name>
    <dbReference type="NCBI Taxonomy" id="1213861"/>
    <lineage>
        <taxon>Bacteria</taxon>
        <taxon>Bacillati</taxon>
        <taxon>Actinomycetota</taxon>
        <taxon>Actinomycetes</taxon>
        <taxon>Pseudonocardiales</taxon>
        <taxon>Pseudonocardiaceae</taxon>
        <taxon>Actinocrispum</taxon>
    </lineage>
</organism>
<dbReference type="InterPro" id="IPR039422">
    <property type="entry name" value="MarR/SlyA-like"/>
</dbReference>
<dbReference type="AlphaFoldDB" id="A0A4R2JNI1"/>
<dbReference type="PANTHER" id="PTHR33164:SF107">
    <property type="entry name" value="TRANSCRIPTIONAL REGULATORY PROTEIN"/>
    <property type="match status" value="1"/>
</dbReference>
<dbReference type="GO" id="GO:0003700">
    <property type="term" value="F:DNA-binding transcription factor activity"/>
    <property type="evidence" value="ECO:0007669"/>
    <property type="project" value="InterPro"/>
</dbReference>
<dbReference type="PANTHER" id="PTHR33164">
    <property type="entry name" value="TRANSCRIPTIONAL REGULATOR, MARR FAMILY"/>
    <property type="match status" value="1"/>
</dbReference>
<dbReference type="InterPro" id="IPR036390">
    <property type="entry name" value="WH_DNA-bd_sf"/>
</dbReference>
<dbReference type="Gene3D" id="1.10.10.10">
    <property type="entry name" value="Winged helix-like DNA-binding domain superfamily/Winged helix DNA-binding domain"/>
    <property type="match status" value="1"/>
</dbReference>
<dbReference type="PROSITE" id="PS50995">
    <property type="entry name" value="HTH_MARR_2"/>
    <property type="match status" value="1"/>
</dbReference>
<dbReference type="Pfam" id="PF12802">
    <property type="entry name" value="MarR_2"/>
    <property type="match status" value="1"/>
</dbReference>
<dbReference type="SUPFAM" id="SSF46785">
    <property type="entry name" value="Winged helix' DNA-binding domain"/>
    <property type="match status" value="1"/>
</dbReference>
<sequence>MPDERLFFLLQRAAHQLRVSADRRCVAAAGITTAQLGALFVVHDQPGVTQQELAAELGQRESAITAMVARLIDAGLVTRRPHARQYRAMALHLSPAGTRALTRVRPEMAEFNAELLAALGADGFDQAVAVLGRLAEWQS</sequence>
<name>A0A4R2JNI1_9PSEU</name>
<proteinExistence type="predicted"/>
<dbReference type="EMBL" id="SLWS01000003">
    <property type="protein sequence ID" value="TCO60517.1"/>
    <property type="molecule type" value="Genomic_DNA"/>
</dbReference>
<evidence type="ECO:0000313" key="2">
    <source>
        <dbReference type="EMBL" id="TCO60517.1"/>
    </source>
</evidence>
<dbReference type="Proteomes" id="UP000295680">
    <property type="component" value="Unassembled WGS sequence"/>
</dbReference>
<evidence type="ECO:0000313" key="3">
    <source>
        <dbReference type="Proteomes" id="UP000295680"/>
    </source>
</evidence>
<evidence type="ECO:0000259" key="1">
    <source>
        <dbReference type="PROSITE" id="PS50995"/>
    </source>
</evidence>
<dbReference type="GO" id="GO:0003677">
    <property type="term" value="F:DNA binding"/>
    <property type="evidence" value="ECO:0007669"/>
    <property type="project" value="UniProtKB-KW"/>
</dbReference>
<dbReference type="InterPro" id="IPR036388">
    <property type="entry name" value="WH-like_DNA-bd_sf"/>
</dbReference>
<gene>
    <name evidence="2" type="ORF">EV192_10392</name>
</gene>
<comment type="caution">
    <text evidence="2">The sequence shown here is derived from an EMBL/GenBank/DDBJ whole genome shotgun (WGS) entry which is preliminary data.</text>
</comment>
<reference evidence="2 3" key="1">
    <citation type="submission" date="2019-03" db="EMBL/GenBank/DDBJ databases">
        <title>Genomic Encyclopedia of Type Strains, Phase IV (KMG-IV): sequencing the most valuable type-strain genomes for metagenomic binning, comparative biology and taxonomic classification.</title>
        <authorList>
            <person name="Goeker M."/>
        </authorList>
    </citation>
    <scope>NUCLEOTIDE SEQUENCE [LARGE SCALE GENOMIC DNA]</scope>
    <source>
        <strain evidence="2 3">DSM 45934</strain>
    </source>
</reference>
<dbReference type="RefSeq" id="WP_207926057.1">
    <property type="nucleotide sequence ID" value="NZ_SLWS01000003.1"/>
</dbReference>
<keyword evidence="2" id="KW-0238">DNA-binding</keyword>
<dbReference type="SMART" id="SM00347">
    <property type="entry name" value="HTH_MARR"/>
    <property type="match status" value="1"/>
</dbReference>
<protein>
    <submittedName>
        <fullName evidence="2">DNA-binding MarR family transcriptional regulator</fullName>
    </submittedName>
</protein>
<dbReference type="InterPro" id="IPR000835">
    <property type="entry name" value="HTH_MarR-typ"/>
</dbReference>
<accession>A0A4R2JNI1</accession>
<dbReference type="GO" id="GO:0006950">
    <property type="term" value="P:response to stress"/>
    <property type="evidence" value="ECO:0007669"/>
    <property type="project" value="TreeGrafter"/>
</dbReference>
<keyword evidence="3" id="KW-1185">Reference proteome</keyword>
<feature type="domain" description="HTH marR-type" evidence="1">
    <location>
        <begin position="3"/>
        <end position="136"/>
    </location>
</feature>